<sequence>MAYKHVRLPEDGQKITVENDQMNVPDNPILGYVEGDGIGPDITKACLRIWDAAVEKAYGGKRKIHWAELFMGEKAAKVYDGDYFPAETLEAIKDLWVAIKGPLTTPVGEGFRSLNVSLRQELDLYACVRPVRHYAGVPSPLKDPGKVDVVIFRENTEDVYCGIEYQSGTDENKKLAKFLKEEMKADFFDDAGLGIKPISEFGTKRLVRKAIQYAIDNGRESVTLVHKGNIMKFTEGAFRAWGYEVAREEFGHCTITEDQLYSEYNGRQPEGKIVIKDRIADIIFQLMLLRPDDFDVLATMNLNGDYLSDAAAAEVGGIGIAPGANMSDNIAVFEATHGTAPKYADKNKVNPGSLLFSGVNMLEYIGWQEAADLISLAYPEVLADKIVTYDFARNMEGATEVGTKEFADALIEQINGGIDLETKRKQRSEKLARERKQREIRRLLQPMEEMIASGRTPTSVSDVMTRTLITVTDDTSVHDAMHEMRKNEVSSLVVEPNDSGEWGIMTRRDIVTKIVREGKSPTDITVGEIASRPVVTVAPETHLREAANTIAEKNISRLLVAGKDGEPMGITTETDIFGAIEQSGWLPEA</sequence>
<gene>
    <name evidence="1" type="primary">icd</name>
    <name evidence="1" type="ORF">SSPSH_002016</name>
</gene>
<dbReference type="EC" id="1.1.1.42" evidence="1"/>
<protein>
    <submittedName>
        <fullName evidence="1">Isocitrate dehydrogenase NADP protein</fullName>
        <ecNumber evidence="1">1.1.1.42</ecNumber>
    </submittedName>
</protein>
<name>A0ACB4V5F8_9GAMM</name>
<evidence type="ECO:0000313" key="2">
    <source>
        <dbReference type="Proteomes" id="UP000006242"/>
    </source>
</evidence>
<dbReference type="Proteomes" id="UP000006242">
    <property type="component" value="Unassembled WGS sequence"/>
</dbReference>
<accession>A0ACB4V5F8</accession>
<reference evidence="1 2" key="2">
    <citation type="journal article" date="2013" name="PLoS ONE">
        <title>INDIGO - INtegrated Data Warehouse of MIcrobial GenOmes with Examples from the Red Sea Extremophiles.</title>
        <authorList>
            <person name="Alam I."/>
            <person name="Antunes A."/>
            <person name="Kamau A.A."/>
            <person name="Ba Alawi W."/>
            <person name="Kalkatawi M."/>
            <person name="Stingl U."/>
            <person name="Bajic V.B."/>
        </authorList>
    </citation>
    <scope>NUCLEOTIDE SEQUENCE [LARGE SCALE GENOMIC DNA]</scope>
    <source>
        <strain evidence="1 2">E1L3A</strain>
    </source>
</reference>
<keyword evidence="1" id="KW-0560">Oxidoreductase</keyword>
<organism evidence="1 2">
    <name type="scientific">Salinisphaera shabanensis E1L3A</name>
    <dbReference type="NCBI Taxonomy" id="1033802"/>
    <lineage>
        <taxon>Bacteria</taxon>
        <taxon>Pseudomonadati</taxon>
        <taxon>Pseudomonadota</taxon>
        <taxon>Gammaproteobacteria</taxon>
        <taxon>Salinisphaerales</taxon>
        <taxon>Salinisphaeraceae</taxon>
        <taxon>Salinisphaera</taxon>
    </lineage>
</organism>
<keyword evidence="2" id="KW-1185">Reference proteome</keyword>
<evidence type="ECO:0000313" key="1">
    <source>
        <dbReference type="EMBL" id="ERJ18939.1"/>
    </source>
</evidence>
<dbReference type="EMBL" id="AFNV02000013">
    <property type="protein sequence ID" value="ERJ18939.1"/>
    <property type="molecule type" value="Genomic_DNA"/>
</dbReference>
<proteinExistence type="predicted"/>
<reference evidence="1 2" key="1">
    <citation type="journal article" date="2011" name="J. Bacteriol.">
        <title>Genome sequence of Salinisphaera shabanensis, a gammaproteobacterium from the harsh, variable environment of the brine-seawater interface of the Shaban Deep in the Red Sea.</title>
        <authorList>
            <person name="Antunes A."/>
            <person name="Alam I."/>
            <person name="Bajic V.B."/>
            <person name="Stingl U."/>
        </authorList>
    </citation>
    <scope>NUCLEOTIDE SEQUENCE [LARGE SCALE GENOMIC DNA]</scope>
    <source>
        <strain evidence="1 2">E1L3A</strain>
    </source>
</reference>
<comment type="caution">
    <text evidence="1">The sequence shown here is derived from an EMBL/GenBank/DDBJ whole genome shotgun (WGS) entry which is preliminary data.</text>
</comment>